<dbReference type="Proteomes" id="UP001145353">
    <property type="component" value="Unassembled WGS sequence"/>
</dbReference>
<sequence length="112" mass="12043">MTTMELLERLKTANGAASDYRIAKILGVKPQTVSHWKNGRGTMGDEVGIRAAEALGLDPVKVIVDLHIEREEGNPTFSVWKALGRRLEMAAMPAVAGLVGYFASSGLPHSLV</sequence>
<comment type="caution">
    <text evidence="2">The sequence shown here is derived from an EMBL/GenBank/DDBJ whole genome shotgun (WGS) entry which is preliminary data.</text>
</comment>
<dbReference type="CDD" id="cd00093">
    <property type="entry name" value="HTH_XRE"/>
    <property type="match status" value="1"/>
</dbReference>
<dbReference type="Gene3D" id="1.10.260.40">
    <property type="entry name" value="lambda repressor-like DNA-binding domains"/>
    <property type="match status" value="1"/>
</dbReference>
<dbReference type="Pfam" id="PF01381">
    <property type="entry name" value="HTH_3"/>
    <property type="match status" value="1"/>
</dbReference>
<gene>
    <name evidence="2" type="ORF">KZO87_14395</name>
</gene>
<feature type="domain" description="HTH cro/C1-type" evidence="1">
    <location>
        <begin position="22"/>
        <end position="60"/>
    </location>
</feature>
<dbReference type="SUPFAM" id="SSF47413">
    <property type="entry name" value="lambda repressor-like DNA-binding domains"/>
    <property type="match status" value="1"/>
</dbReference>
<keyword evidence="3" id="KW-1185">Reference proteome</keyword>
<dbReference type="GO" id="GO:0003677">
    <property type="term" value="F:DNA binding"/>
    <property type="evidence" value="ECO:0007669"/>
    <property type="project" value="InterPro"/>
</dbReference>
<dbReference type="RefSeq" id="WP_247640532.1">
    <property type="nucleotide sequence ID" value="NZ_JAHXCZ010000006.1"/>
</dbReference>
<evidence type="ECO:0000313" key="2">
    <source>
        <dbReference type="EMBL" id="MCT8506564.1"/>
    </source>
</evidence>
<evidence type="ECO:0000259" key="1">
    <source>
        <dbReference type="Pfam" id="PF01381"/>
    </source>
</evidence>
<accession>A0A9X3B528</accession>
<dbReference type="InterPro" id="IPR001387">
    <property type="entry name" value="Cro/C1-type_HTH"/>
</dbReference>
<reference evidence="2" key="1">
    <citation type="submission" date="2021-07" db="EMBL/GenBank/DDBJ databases">
        <authorList>
            <person name="Luelf R.H."/>
        </authorList>
    </citation>
    <scope>NUCLEOTIDE SEQUENCE</scope>
    <source>
        <strain evidence="2">TMW 2.2304</strain>
    </source>
</reference>
<reference evidence="2" key="2">
    <citation type="journal article" date="2022" name="Syst. Appl. Microbiol.">
        <title>Chromohalobacter moromii sp. nov., a moderately halophilic bacterium isolated from lupine-based moromi fermentation.</title>
        <authorList>
            <person name="Lulf R.H."/>
            <person name="Hilgarth M."/>
            <person name="Ehrmann M.A."/>
        </authorList>
    </citation>
    <scope>NUCLEOTIDE SEQUENCE</scope>
    <source>
        <strain evidence="2">TMW 2.2304</strain>
    </source>
</reference>
<name>A0A9X3B528_9GAMM</name>
<evidence type="ECO:0000313" key="3">
    <source>
        <dbReference type="Proteomes" id="UP001145353"/>
    </source>
</evidence>
<dbReference type="EMBL" id="JAHXDE010000006">
    <property type="protein sequence ID" value="MCT8506564.1"/>
    <property type="molecule type" value="Genomic_DNA"/>
</dbReference>
<protein>
    <recommendedName>
        <fullName evidence="1">HTH cro/C1-type domain-containing protein</fullName>
    </recommendedName>
</protein>
<dbReference type="AlphaFoldDB" id="A0A9X3B528"/>
<proteinExistence type="predicted"/>
<dbReference type="InterPro" id="IPR010982">
    <property type="entry name" value="Lambda_DNA-bd_dom_sf"/>
</dbReference>
<organism evidence="2 3">
    <name type="scientific">Chromohalobacter moromii</name>
    <dbReference type="NCBI Taxonomy" id="2860329"/>
    <lineage>
        <taxon>Bacteria</taxon>
        <taxon>Pseudomonadati</taxon>
        <taxon>Pseudomonadota</taxon>
        <taxon>Gammaproteobacteria</taxon>
        <taxon>Oceanospirillales</taxon>
        <taxon>Halomonadaceae</taxon>
        <taxon>Chromohalobacter</taxon>
    </lineage>
</organism>